<comment type="catalytic activity">
    <reaction evidence="8">
        <text>L-seryl-[protein] + UTP = O-(5'-uridylyl)-L-seryl-[protein] + diphosphate</text>
        <dbReference type="Rhea" id="RHEA:64604"/>
        <dbReference type="Rhea" id="RHEA-COMP:9863"/>
        <dbReference type="Rhea" id="RHEA-COMP:16635"/>
        <dbReference type="ChEBI" id="CHEBI:29999"/>
        <dbReference type="ChEBI" id="CHEBI:33019"/>
        <dbReference type="ChEBI" id="CHEBI:46398"/>
        <dbReference type="ChEBI" id="CHEBI:156051"/>
    </reaction>
</comment>
<feature type="binding site" evidence="8">
    <location>
        <position position="289"/>
    </location>
    <ligand>
        <name>ATP</name>
        <dbReference type="ChEBI" id="CHEBI:30616"/>
    </ligand>
</feature>
<dbReference type="Pfam" id="PF02696">
    <property type="entry name" value="SelO"/>
    <property type="match status" value="1"/>
</dbReference>
<keyword evidence="5 8" id="KW-0547">Nucleotide-binding</keyword>
<dbReference type="GO" id="GO:0030145">
    <property type="term" value="F:manganese ion binding"/>
    <property type="evidence" value="ECO:0007669"/>
    <property type="project" value="UniProtKB-UniRule"/>
</dbReference>
<keyword evidence="4 8" id="KW-0479">Metal-binding</keyword>
<name>M2B7C9_9BACT</name>
<reference evidence="9" key="1">
    <citation type="submission" date="2012-11" db="EMBL/GenBank/DDBJ databases">
        <title>Permanent draft genomes of Rhodopirellula europaea strain SH398 and 6C.</title>
        <authorList>
            <person name="Richter M."/>
            <person name="Richter-Heitmann T."/>
            <person name="Frank C."/>
            <person name="Harder J."/>
            <person name="Glockner F.O."/>
        </authorList>
    </citation>
    <scope>NUCLEOTIDE SEQUENCE</scope>
    <source>
        <strain evidence="9">6C</strain>
    </source>
</reference>
<comment type="function">
    <text evidence="8">Nucleotidyltransferase involved in the post-translational modification of proteins. It can catalyze the addition of adenosine monophosphate (AMP) or uridine monophosphate (UMP) to a protein, resulting in modifications known as AMPylation and UMPylation.</text>
</comment>
<evidence type="ECO:0000256" key="7">
    <source>
        <dbReference type="ARBA" id="ARBA00022842"/>
    </source>
</evidence>
<dbReference type="PATRIC" id="fig|1263867.3.peg.1268"/>
<feature type="binding site" evidence="8">
    <location>
        <position position="202"/>
    </location>
    <ligand>
        <name>ATP</name>
        <dbReference type="ChEBI" id="CHEBI:30616"/>
    </ligand>
</feature>
<comment type="similarity">
    <text evidence="1 8">Belongs to the SELO family.</text>
</comment>
<evidence type="ECO:0000256" key="8">
    <source>
        <dbReference type="HAMAP-Rule" id="MF_00692"/>
    </source>
</evidence>
<dbReference type="GO" id="GO:0070733">
    <property type="term" value="F:AMPylase activity"/>
    <property type="evidence" value="ECO:0007669"/>
    <property type="project" value="UniProtKB-EC"/>
</dbReference>
<dbReference type="HAMAP" id="MF_00692">
    <property type="entry name" value="SelO"/>
    <property type="match status" value="1"/>
</dbReference>
<accession>M2B7C9</accession>
<evidence type="ECO:0000256" key="1">
    <source>
        <dbReference type="ARBA" id="ARBA00009747"/>
    </source>
</evidence>
<keyword evidence="10" id="KW-1185">Reference proteome</keyword>
<dbReference type="AlphaFoldDB" id="M2B7C9"/>
<keyword evidence="6 8" id="KW-0067">ATP-binding</keyword>
<evidence type="ECO:0000256" key="4">
    <source>
        <dbReference type="ARBA" id="ARBA00022723"/>
    </source>
</evidence>
<comment type="catalytic activity">
    <reaction evidence="8">
        <text>L-seryl-[protein] + ATP = 3-O-(5'-adenylyl)-L-seryl-[protein] + diphosphate</text>
        <dbReference type="Rhea" id="RHEA:58120"/>
        <dbReference type="Rhea" id="RHEA-COMP:9863"/>
        <dbReference type="Rhea" id="RHEA-COMP:15073"/>
        <dbReference type="ChEBI" id="CHEBI:29999"/>
        <dbReference type="ChEBI" id="CHEBI:30616"/>
        <dbReference type="ChEBI" id="CHEBI:33019"/>
        <dbReference type="ChEBI" id="CHEBI:142516"/>
        <dbReference type="EC" id="2.7.7.108"/>
    </reaction>
</comment>
<evidence type="ECO:0000256" key="6">
    <source>
        <dbReference type="ARBA" id="ARBA00022840"/>
    </source>
</evidence>
<sequence length="542" mass="60713">MTFDLTFDNRFTRDLPADPESRNFTRQVHQAGFSRVKPTPVSAPKWVAGSKEVAELIGLDSKWLGSAELTEVLAGNALADGMDPFAMCYGGHQFGNWAGQLGDGRAINLGEVVTADEKHWTLQLKGAGLTPYSRTADGLAVLRSSVREFLCSEAMHHLGVPTTRALSLVLTGEKVLRDMFYDGHPEHELGAVVCRVAPSFIRFGNFEIFASREDTETLQTLVEHTIRSEFPHLLSGAGPDAEVGPDVIAAMFEEVCRTTAEMVVHWMRVGFVHGVMNTDNMSILGLTIDYGPYGWLEDYDPDWTPNTTDAQGRRYRYAHQPQIAQWNLVALANALVPLVKEAEPLQRGIAVYVEEFQKSWHSMMAGKLGLSKYESETDDELVDSLLTLLQLAETDMTIFYRRLADIELGTQEQPVALELAAVLNHLSEAHYVADEVTEEYQQALMDWMRSYQSRVLADDGFPANDSQRRQRMNAVNPKYVLRNYLAQLAIDACDKGDDSMVSELLDVLRRPYEDQPGKERFAEKRPEWARHRPGCSMLSCSS</sequence>
<comment type="catalytic activity">
    <reaction evidence="8">
        <text>L-histidyl-[protein] + UTP = N(tele)-(5'-uridylyl)-L-histidyl-[protein] + diphosphate</text>
        <dbReference type="Rhea" id="RHEA:83891"/>
        <dbReference type="Rhea" id="RHEA-COMP:9745"/>
        <dbReference type="Rhea" id="RHEA-COMP:20239"/>
        <dbReference type="ChEBI" id="CHEBI:29979"/>
        <dbReference type="ChEBI" id="CHEBI:33019"/>
        <dbReference type="ChEBI" id="CHEBI:46398"/>
        <dbReference type="ChEBI" id="CHEBI:233474"/>
    </reaction>
</comment>
<feature type="binding site" evidence="8">
    <location>
        <position position="137"/>
    </location>
    <ligand>
        <name>ATP</name>
        <dbReference type="ChEBI" id="CHEBI:30616"/>
    </ligand>
</feature>
<feature type="binding site" evidence="8">
    <location>
        <position position="125"/>
    </location>
    <ligand>
        <name>ATP</name>
        <dbReference type="ChEBI" id="CHEBI:30616"/>
    </ligand>
</feature>
<feature type="active site" description="Proton acceptor" evidence="8">
    <location>
        <position position="279"/>
    </location>
</feature>
<dbReference type="RefSeq" id="WP_008654705.1">
    <property type="nucleotide sequence ID" value="NZ_ANMO01000067.1"/>
</dbReference>
<comment type="caution">
    <text evidence="9">The sequence shown here is derived from an EMBL/GenBank/DDBJ whole genome shotgun (WGS) entry which is preliminary data.</text>
</comment>
<feature type="binding site" evidence="8">
    <location>
        <position position="105"/>
    </location>
    <ligand>
        <name>ATP</name>
        <dbReference type="ChEBI" id="CHEBI:30616"/>
    </ligand>
</feature>
<organism evidence="9 10">
    <name type="scientific">Rhodopirellula europaea 6C</name>
    <dbReference type="NCBI Taxonomy" id="1263867"/>
    <lineage>
        <taxon>Bacteria</taxon>
        <taxon>Pseudomonadati</taxon>
        <taxon>Planctomycetota</taxon>
        <taxon>Planctomycetia</taxon>
        <taxon>Pirellulales</taxon>
        <taxon>Pirellulaceae</taxon>
        <taxon>Rhodopirellula</taxon>
    </lineage>
</organism>
<dbReference type="Proteomes" id="UP000011529">
    <property type="component" value="Unassembled WGS sequence"/>
</dbReference>
<keyword evidence="8" id="KW-0464">Manganese</keyword>
<dbReference type="PANTHER" id="PTHR32057">
    <property type="entry name" value="PROTEIN ADENYLYLTRANSFERASE SELO, MITOCHONDRIAL"/>
    <property type="match status" value="1"/>
</dbReference>
<feature type="binding site" evidence="8">
    <location>
        <position position="102"/>
    </location>
    <ligand>
        <name>ATP</name>
        <dbReference type="ChEBI" id="CHEBI:30616"/>
    </ligand>
</feature>
<evidence type="ECO:0000256" key="5">
    <source>
        <dbReference type="ARBA" id="ARBA00022741"/>
    </source>
</evidence>
<keyword evidence="2 8" id="KW-0808">Transferase</keyword>
<feature type="binding site" evidence="8">
    <location>
        <position position="280"/>
    </location>
    <ligand>
        <name>Mg(2+)</name>
        <dbReference type="ChEBI" id="CHEBI:18420"/>
    </ligand>
</feature>
<proteinExistence type="inferred from homology"/>
<keyword evidence="7 8" id="KW-0460">Magnesium</keyword>
<feature type="binding site" evidence="8">
    <location>
        <position position="138"/>
    </location>
    <ligand>
        <name>ATP</name>
        <dbReference type="ChEBI" id="CHEBI:30616"/>
    </ligand>
</feature>
<evidence type="ECO:0000313" key="10">
    <source>
        <dbReference type="Proteomes" id="UP000011529"/>
    </source>
</evidence>
<comment type="catalytic activity">
    <reaction evidence="8">
        <text>L-threonyl-[protein] + ATP = 3-O-(5'-adenylyl)-L-threonyl-[protein] + diphosphate</text>
        <dbReference type="Rhea" id="RHEA:54292"/>
        <dbReference type="Rhea" id="RHEA-COMP:11060"/>
        <dbReference type="Rhea" id="RHEA-COMP:13847"/>
        <dbReference type="ChEBI" id="CHEBI:30013"/>
        <dbReference type="ChEBI" id="CHEBI:30616"/>
        <dbReference type="ChEBI" id="CHEBI:33019"/>
        <dbReference type="ChEBI" id="CHEBI:138113"/>
        <dbReference type="EC" id="2.7.7.108"/>
    </reaction>
</comment>
<keyword evidence="3 8" id="KW-0548">Nucleotidyltransferase</keyword>
<comment type="catalytic activity">
    <reaction evidence="8">
        <text>L-tyrosyl-[protein] + ATP = O-(5'-adenylyl)-L-tyrosyl-[protein] + diphosphate</text>
        <dbReference type="Rhea" id="RHEA:54288"/>
        <dbReference type="Rhea" id="RHEA-COMP:10136"/>
        <dbReference type="Rhea" id="RHEA-COMP:13846"/>
        <dbReference type="ChEBI" id="CHEBI:30616"/>
        <dbReference type="ChEBI" id="CHEBI:33019"/>
        <dbReference type="ChEBI" id="CHEBI:46858"/>
        <dbReference type="ChEBI" id="CHEBI:83624"/>
        <dbReference type="EC" id="2.7.7.108"/>
    </reaction>
</comment>
<dbReference type="EC" id="2.7.7.-" evidence="8"/>
<dbReference type="EMBL" id="ANMO01000067">
    <property type="protein sequence ID" value="EMB18114.1"/>
    <property type="molecule type" value="Genomic_DNA"/>
</dbReference>
<dbReference type="PANTHER" id="PTHR32057:SF14">
    <property type="entry name" value="PROTEIN ADENYLYLTRANSFERASE SELO, MITOCHONDRIAL"/>
    <property type="match status" value="1"/>
</dbReference>
<dbReference type="GO" id="GO:0005524">
    <property type="term" value="F:ATP binding"/>
    <property type="evidence" value="ECO:0007669"/>
    <property type="project" value="UniProtKB-UniRule"/>
</dbReference>
<feature type="binding site" evidence="8">
    <location>
        <position position="289"/>
    </location>
    <ligand>
        <name>Mg(2+)</name>
        <dbReference type="ChEBI" id="CHEBI:18420"/>
    </ligand>
</feature>
<feature type="binding site" evidence="8">
    <location>
        <position position="195"/>
    </location>
    <ligand>
        <name>ATP</name>
        <dbReference type="ChEBI" id="CHEBI:30616"/>
    </ligand>
</feature>
<feature type="binding site" evidence="8">
    <location>
        <position position="104"/>
    </location>
    <ligand>
        <name>ATP</name>
        <dbReference type="ChEBI" id="CHEBI:30616"/>
    </ligand>
</feature>
<protein>
    <recommendedName>
        <fullName evidence="8">Protein nucleotidyltransferase YdiU</fullName>
        <ecNumber evidence="8">2.7.7.-</ecNumber>
    </recommendedName>
    <alternativeName>
        <fullName evidence="8">Protein adenylyltransferase YdiU</fullName>
        <ecNumber evidence="8">2.7.7.108</ecNumber>
    </alternativeName>
    <alternativeName>
        <fullName evidence="8">Protein uridylyltransferase YdiU</fullName>
        <ecNumber evidence="8">2.7.7.-</ecNumber>
    </alternativeName>
</protein>
<dbReference type="InterPro" id="IPR003846">
    <property type="entry name" value="SelO"/>
</dbReference>
<evidence type="ECO:0000313" key="9">
    <source>
        <dbReference type="EMBL" id="EMB18114.1"/>
    </source>
</evidence>
<reference evidence="9" key="2">
    <citation type="journal article" date="2013" name="Mar. Genomics">
        <title>Expression of sulfatases in Rhodopirellula baltica and the diversity of sulfatases in the genus Rhodopirellula.</title>
        <authorList>
            <person name="Wegner C.E."/>
            <person name="Richter-Heitmann T."/>
            <person name="Klindworth A."/>
            <person name="Klockow C."/>
            <person name="Richter M."/>
            <person name="Achstetter T."/>
            <person name="Glockner F.O."/>
            <person name="Harder J."/>
        </authorList>
    </citation>
    <scope>NUCLEOTIDE SEQUENCE [LARGE SCALE GENOMIC DNA]</scope>
    <source>
        <strain evidence="9">6C</strain>
    </source>
</reference>
<comment type="cofactor">
    <cofactor evidence="8">
        <name>Mg(2+)</name>
        <dbReference type="ChEBI" id="CHEBI:18420"/>
    </cofactor>
    <cofactor evidence="8">
        <name>Mn(2+)</name>
        <dbReference type="ChEBI" id="CHEBI:29035"/>
    </cofactor>
</comment>
<gene>
    <name evidence="8" type="primary">ydiU</name>
    <name evidence="8" type="synonym">selO</name>
    <name evidence="9" type="ORF">RE6C_01196</name>
</gene>
<evidence type="ECO:0000256" key="2">
    <source>
        <dbReference type="ARBA" id="ARBA00022679"/>
    </source>
</evidence>
<dbReference type="NCBIfam" id="NF000658">
    <property type="entry name" value="PRK00029.1"/>
    <property type="match status" value="1"/>
</dbReference>
<comment type="catalytic activity">
    <reaction evidence="8">
        <text>L-tyrosyl-[protein] + UTP = O-(5'-uridylyl)-L-tyrosyl-[protein] + diphosphate</text>
        <dbReference type="Rhea" id="RHEA:83887"/>
        <dbReference type="Rhea" id="RHEA-COMP:10136"/>
        <dbReference type="Rhea" id="RHEA-COMP:20238"/>
        <dbReference type="ChEBI" id="CHEBI:33019"/>
        <dbReference type="ChEBI" id="CHEBI:46398"/>
        <dbReference type="ChEBI" id="CHEBI:46858"/>
        <dbReference type="ChEBI" id="CHEBI:90602"/>
    </reaction>
</comment>
<evidence type="ECO:0000256" key="3">
    <source>
        <dbReference type="ARBA" id="ARBA00022695"/>
    </source>
</evidence>
<dbReference type="EC" id="2.7.7.108" evidence="8"/>
<dbReference type="GO" id="GO:0000287">
    <property type="term" value="F:magnesium ion binding"/>
    <property type="evidence" value="ECO:0007669"/>
    <property type="project" value="UniProtKB-UniRule"/>
</dbReference>